<feature type="region of interest" description="Disordered" evidence="1">
    <location>
        <begin position="141"/>
        <end position="182"/>
    </location>
</feature>
<dbReference type="GO" id="GO:0006357">
    <property type="term" value="P:regulation of transcription by RNA polymerase II"/>
    <property type="evidence" value="ECO:0007669"/>
    <property type="project" value="TreeGrafter"/>
</dbReference>
<dbReference type="Pfam" id="PF04433">
    <property type="entry name" value="SWIRM"/>
    <property type="match status" value="1"/>
</dbReference>
<dbReference type="Proteomes" id="UP001140094">
    <property type="component" value="Unassembled WGS sequence"/>
</dbReference>
<organism evidence="3 4">
    <name type="scientific">Coemansia guatemalensis</name>
    <dbReference type="NCBI Taxonomy" id="2761395"/>
    <lineage>
        <taxon>Eukaryota</taxon>
        <taxon>Fungi</taxon>
        <taxon>Fungi incertae sedis</taxon>
        <taxon>Zoopagomycota</taxon>
        <taxon>Kickxellomycotina</taxon>
        <taxon>Kickxellomycetes</taxon>
        <taxon>Kickxellales</taxon>
        <taxon>Kickxellaceae</taxon>
        <taxon>Coemansia</taxon>
    </lineage>
</organism>
<feature type="compositionally biased region" description="Polar residues" evidence="1">
    <location>
        <begin position="368"/>
        <end position="394"/>
    </location>
</feature>
<feature type="compositionally biased region" description="Low complexity" evidence="1">
    <location>
        <begin position="325"/>
        <end position="350"/>
    </location>
</feature>
<dbReference type="AlphaFoldDB" id="A0A9W8HTM2"/>
<dbReference type="EMBL" id="JANBUO010000734">
    <property type="protein sequence ID" value="KAJ2801931.1"/>
    <property type="molecule type" value="Genomic_DNA"/>
</dbReference>
<dbReference type="GO" id="GO:0006338">
    <property type="term" value="P:chromatin remodeling"/>
    <property type="evidence" value="ECO:0007669"/>
    <property type="project" value="TreeGrafter"/>
</dbReference>
<reference evidence="3" key="1">
    <citation type="submission" date="2022-07" db="EMBL/GenBank/DDBJ databases">
        <title>Phylogenomic reconstructions and comparative analyses of Kickxellomycotina fungi.</title>
        <authorList>
            <person name="Reynolds N.K."/>
            <person name="Stajich J.E."/>
            <person name="Barry K."/>
            <person name="Grigoriev I.V."/>
            <person name="Crous P."/>
            <person name="Smith M.E."/>
        </authorList>
    </citation>
    <scope>NUCLEOTIDE SEQUENCE</scope>
    <source>
        <strain evidence="3">NRRL 1565</strain>
    </source>
</reference>
<dbReference type="InterPro" id="IPR009057">
    <property type="entry name" value="Homeodomain-like_sf"/>
</dbReference>
<evidence type="ECO:0000256" key="1">
    <source>
        <dbReference type="SAM" id="MobiDB-lite"/>
    </source>
</evidence>
<feature type="region of interest" description="Disordered" evidence="1">
    <location>
        <begin position="26"/>
        <end position="110"/>
    </location>
</feature>
<feature type="compositionally biased region" description="Polar residues" evidence="1">
    <location>
        <begin position="252"/>
        <end position="266"/>
    </location>
</feature>
<dbReference type="PANTHER" id="PTHR12374:SF20">
    <property type="entry name" value="TRANSCRIPTIONAL ADAPTER 2-ALPHA"/>
    <property type="match status" value="1"/>
</dbReference>
<dbReference type="GO" id="GO:0005634">
    <property type="term" value="C:nucleus"/>
    <property type="evidence" value="ECO:0007669"/>
    <property type="project" value="TreeGrafter"/>
</dbReference>
<dbReference type="OrthoDB" id="5598695at2759"/>
<dbReference type="GO" id="GO:0070461">
    <property type="term" value="C:SAGA-type complex"/>
    <property type="evidence" value="ECO:0007669"/>
    <property type="project" value="TreeGrafter"/>
</dbReference>
<evidence type="ECO:0000313" key="4">
    <source>
        <dbReference type="Proteomes" id="UP001140094"/>
    </source>
</evidence>
<dbReference type="PROSITE" id="PS50934">
    <property type="entry name" value="SWIRM"/>
    <property type="match status" value="1"/>
</dbReference>
<protein>
    <recommendedName>
        <fullName evidence="2">SWIRM domain-containing protein</fullName>
    </recommendedName>
</protein>
<evidence type="ECO:0000313" key="3">
    <source>
        <dbReference type="EMBL" id="KAJ2801931.1"/>
    </source>
</evidence>
<dbReference type="PANTHER" id="PTHR12374">
    <property type="entry name" value="TRANSCRIPTIONAL ADAPTOR 2 ADA2 -RELATED"/>
    <property type="match status" value="1"/>
</dbReference>
<keyword evidence="4" id="KW-1185">Reference proteome</keyword>
<feature type="domain" description="SWIRM" evidence="2">
    <location>
        <begin position="393"/>
        <end position="489"/>
    </location>
</feature>
<accession>A0A9W8HTM2</accession>
<dbReference type="InterPro" id="IPR036388">
    <property type="entry name" value="WH-like_DNA-bd_sf"/>
</dbReference>
<feature type="compositionally biased region" description="Basic and acidic residues" evidence="1">
    <location>
        <begin position="27"/>
        <end position="38"/>
    </location>
</feature>
<name>A0A9W8HTM2_9FUNG</name>
<evidence type="ECO:0000259" key="2">
    <source>
        <dbReference type="PROSITE" id="PS50934"/>
    </source>
</evidence>
<dbReference type="Gene3D" id="1.10.10.10">
    <property type="entry name" value="Winged helix-like DNA-binding domain superfamily/Winged helix DNA-binding domain"/>
    <property type="match status" value="1"/>
</dbReference>
<feature type="region of interest" description="Disordered" evidence="1">
    <location>
        <begin position="220"/>
        <end position="271"/>
    </location>
</feature>
<dbReference type="FunFam" id="1.10.10.10:FF:000087">
    <property type="entry name" value="Transcriptional adapter 2"/>
    <property type="match status" value="1"/>
</dbReference>
<dbReference type="GO" id="GO:0003713">
    <property type="term" value="F:transcription coactivator activity"/>
    <property type="evidence" value="ECO:0007669"/>
    <property type="project" value="TreeGrafter"/>
</dbReference>
<gene>
    <name evidence="3" type="ORF">H4R20_003478</name>
</gene>
<feature type="compositionally biased region" description="Polar residues" evidence="1">
    <location>
        <begin position="220"/>
        <end position="243"/>
    </location>
</feature>
<sequence>MAPTSVIQQAFWDRIPNATSRVALLGRGERPEARRNNHSELASSSRVSKRKQSHPTRSPLAPPALNDGQSHDNTRADEAQHAQNPKAKAKARRLSLDQHLSRARARDTDEQGRAFRLSFSDEYLRNPQRYVQALISCESPLATPAQKPHSGSSTGNRTRRNNNQRSDSKASNSRRHRAGRFHNLQLEQTIASDMPSENEDTNSVTTATSDINDLITEADSQVPSTPTRSQSHLRNATPASTPRDTVPPSPTPANNNSKLGSDTGSTGIPGVEDTDVAEAIDSETHEGEDVAGSPDMEEHAGADVANVGEGMSEPKERGQGQELFGSTDRSSSSSSSGNLESSEPRSSSKSPDLHPPDAIADADKLDTPSYQRLGQSFSNSDVSQVVPQGQRSTVKWNKADPIDISGKPMADKLAAAERHCCSVLRILPEQYLTIKQTLLKEGQSRLPPGSFKKRDAQRLCRIDVNKTSKIYEWYVSMGWLPTSDGRFKK</sequence>
<feature type="compositionally biased region" description="Basic and acidic residues" evidence="1">
    <location>
        <begin position="69"/>
        <end position="80"/>
    </location>
</feature>
<feature type="compositionally biased region" description="Basic and acidic residues" evidence="1">
    <location>
        <begin position="94"/>
        <end position="110"/>
    </location>
</feature>
<feature type="compositionally biased region" description="Basic and acidic residues" evidence="1">
    <location>
        <begin position="351"/>
        <end position="366"/>
    </location>
</feature>
<feature type="region of interest" description="Disordered" evidence="1">
    <location>
        <begin position="301"/>
        <end position="394"/>
    </location>
</feature>
<proteinExistence type="predicted"/>
<dbReference type="SUPFAM" id="SSF46689">
    <property type="entry name" value="Homeodomain-like"/>
    <property type="match status" value="1"/>
</dbReference>
<dbReference type="InterPro" id="IPR007526">
    <property type="entry name" value="SWIRM"/>
</dbReference>
<dbReference type="GO" id="GO:0003682">
    <property type="term" value="F:chromatin binding"/>
    <property type="evidence" value="ECO:0007669"/>
    <property type="project" value="TreeGrafter"/>
</dbReference>
<comment type="caution">
    <text evidence="3">The sequence shown here is derived from an EMBL/GenBank/DDBJ whole genome shotgun (WGS) entry which is preliminary data.</text>
</comment>